<comment type="subcellular location">
    <subcellularLocation>
        <location evidence="1">Secreted</location>
    </subcellularLocation>
</comment>
<keyword evidence="2" id="KW-0964">Secreted</keyword>
<sequence length="816" mass="85374">MPSGYLVTLGDYNLDVSDAIVDGWTTFDTDTNLGAGNWIWSGTWGGTTFTDESEPGVYYLATDGNVYFVPDYGAVTTLTSAEVTAAPTYTSQDGVILGTGGGDLIDDTYVDNQGDAIDDGNGGGVDGMNDTVYARNGDDTIQSGDGDDLVYGGGDNDSIEGGDGNDVLHGDREENGTSETLDWSAQGTDEQSVTAGFTQNTGEMDVTVSFEATGNNTTDFQIESTDEIYVGTGEDFDTNSSLYIYGDGDGDTSRTTISFAAATGSDVADEAENVSFRISDIDWGNANHLDNVTINAFDADNNPVTVSITISGNDTLLGNTVTAATVGESQADQNGSILVEISGPVSYIEIEYANALNGTQAIWFSNINFDTTYAYGGDDTLDGGAGDDTLFGDFGDDRLDGGGGNDLLEGGEGNDTLYGRSGDDSLDGGEGNDDLRGNSGEDTLIGGAGSDTLRGGNDDDSLEGGIGNDELRGGSGQDTVLGGEGDDSLFGNAGSDSLVGGLGADELSGGAGADTFDISHGDTAVGGDGDDLFYVSDLGESISDIYVTGGEGDETNGDILNLGDLADVATFNLTNTDDAAGGYSGTVQLLDGTIVHFSEIEDVQDTSGTSILPPICFTPGTLIMTDRGMRPVETLTAGDMVLTEDNGLQPIRWIGSSEMDGSGEYAPILLTPDALPGAERPLLVSPQHRFLMADWRSELLFGDHEVLVAAKHMVNGHSVTRQYCDRVTYIHMMLDSHQIVFAEGVPTESFYATDYSIQSMDDRAREAMFQAFPHLRGDVSAYGETARRCLRGIEARLLLPANDLIAPTPELVRASG</sequence>
<feature type="compositionally biased region" description="Basic and acidic residues" evidence="3">
    <location>
        <begin position="166"/>
        <end position="175"/>
    </location>
</feature>
<evidence type="ECO:0000256" key="3">
    <source>
        <dbReference type="SAM" id="MobiDB-lite"/>
    </source>
</evidence>
<proteinExistence type="predicted"/>
<name>A0A1M6L0M4_9RHOB</name>
<organism evidence="5 6">
    <name type="scientific">Shimia gijangensis</name>
    <dbReference type="NCBI Taxonomy" id="1470563"/>
    <lineage>
        <taxon>Bacteria</taxon>
        <taxon>Pseudomonadati</taxon>
        <taxon>Pseudomonadota</taxon>
        <taxon>Alphaproteobacteria</taxon>
        <taxon>Rhodobacterales</taxon>
        <taxon>Roseobacteraceae</taxon>
    </lineage>
</organism>
<feature type="region of interest" description="Disordered" evidence="3">
    <location>
        <begin position="401"/>
        <end position="489"/>
    </location>
</feature>
<dbReference type="InterPro" id="IPR036844">
    <property type="entry name" value="Hint_dom_sf"/>
</dbReference>
<evidence type="ECO:0000256" key="1">
    <source>
        <dbReference type="ARBA" id="ARBA00004613"/>
    </source>
</evidence>
<dbReference type="STRING" id="1470563.SAMN05444000_11148"/>
<dbReference type="SUPFAM" id="SSF51294">
    <property type="entry name" value="Hedgehog/intein (Hint) domain"/>
    <property type="match status" value="1"/>
</dbReference>
<dbReference type="RefSeq" id="WP_073252487.1">
    <property type="nucleotide sequence ID" value="NZ_FQZQ01000011.1"/>
</dbReference>
<dbReference type="GO" id="GO:0005576">
    <property type="term" value="C:extracellular region"/>
    <property type="evidence" value="ECO:0007669"/>
    <property type="project" value="UniProtKB-SubCell"/>
</dbReference>
<dbReference type="InterPro" id="IPR001343">
    <property type="entry name" value="Hemolysn_Ca-bd"/>
</dbReference>
<dbReference type="InterPro" id="IPR018511">
    <property type="entry name" value="Hemolysin-typ_Ca-bd_CS"/>
</dbReference>
<protein>
    <submittedName>
        <fullName evidence="5">Ca2+-binding protein, RTX toxin-related</fullName>
    </submittedName>
</protein>
<dbReference type="SUPFAM" id="SSF51120">
    <property type="entry name" value="beta-Roll"/>
    <property type="match status" value="3"/>
</dbReference>
<dbReference type="PROSITE" id="PS00330">
    <property type="entry name" value="HEMOLYSIN_CALCIUM"/>
    <property type="match status" value="4"/>
</dbReference>
<evidence type="ECO:0000256" key="2">
    <source>
        <dbReference type="ARBA" id="ARBA00022525"/>
    </source>
</evidence>
<dbReference type="Pfam" id="PF13403">
    <property type="entry name" value="Hint_2"/>
    <property type="match status" value="1"/>
</dbReference>
<dbReference type="AlphaFoldDB" id="A0A1M6L0M4"/>
<dbReference type="Gene3D" id="2.150.10.10">
    <property type="entry name" value="Serralysin-like metalloprotease, C-terminal"/>
    <property type="match status" value="4"/>
</dbReference>
<dbReference type="InterPro" id="IPR050557">
    <property type="entry name" value="RTX_toxin/Mannuronan_C5-epim"/>
</dbReference>
<dbReference type="Proteomes" id="UP000183982">
    <property type="component" value="Unassembled WGS sequence"/>
</dbReference>
<dbReference type="Gene3D" id="2.170.16.10">
    <property type="entry name" value="Hedgehog/Intein (Hint) domain"/>
    <property type="match status" value="1"/>
</dbReference>
<evidence type="ECO:0000313" key="5">
    <source>
        <dbReference type="EMBL" id="SHJ64768.1"/>
    </source>
</evidence>
<feature type="domain" description="Hedgehog/Intein (Hint)" evidence="4">
    <location>
        <begin position="615"/>
        <end position="753"/>
    </location>
</feature>
<dbReference type="Pfam" id="PF00353">
    <property type="entry name" value="HemolysinCabind"/>
    <property type="match status" value="5"/>
</dbReference>
<feature type="compositionally biased region" description="Gly residues" evidence="3">
    <location>
        <begin position="401"/>
        <end position="413"/>
    </location>
</feature>
<dbReference type="PANTHER" id="PTHR38340:SF1">
    <property type="entry name" value="S-LAYER PROTEIN"/>
    <property type="match status" value="1"/>
</dbReference>
<dbReference type="EMBL" id="FQZQ01000011">
    <property type="protein sequence ID" value="SHJ64768.1"/>
    <property type="molecule type" value="Genomic_DNA"/>
</dbReference>
<gene>
    <name evidence="5" type="ORF">SAMN05444000_11148</name>
</gene>
<dbReference type="InterPro" id="IPR011049">
    <property type="entry name" value="Serralysin-like_metalloprot_C"/>
</dbReference>
<dbReference type="PRINTS" id="PR00313">
    <property type="entry name" value="CABNDNGRPT"/>
</dbReference>
<accession>A0A1M6L0M4</accession>
<evidence type="ECO:0000259" key="4">
    <source>
        <dbReference type="Pfam" id="PF13403"/>
    </source>
</evidence>
<dbReference type="InterPro" id="IPR028992">
    <property type="entry name" value="Hedgehog/Intein_dom"/>
</dbReference>
<reference evidence="6" key="1">
    <citation type="submission" date="2016-11" db="EMBL/GenBank/DDBJ databases">
        <authorList>
            <person name="Varghese N."/>
            <person name="Submissions S."/>
        </authorList>
    </citation>
    <scope>NUCLEOTIDE SEQUENCE [LARGE SCALE GENOMIC DNA]</scope>
    <source>
        <strain evidence="6">DSM 100564</strain>
    </source>
</reference>
<dbReference type="PANTHER" id="PTHR38340">
    <property type="entry name" value="S-LAYER PROTEIN"/>
    <property type="match status" value="1"/>
</dbReference>
<evidence type="ECO:0000313" key="6">
    <source>
        <dbReference type="Proteomes" id="UP000183982"/>
    </source>
</evidence>
<feature type="region of interest" description="Disordered" evidence="3">
    <location>
        <begin position="136"/>
        <end position="179"/>
    </location>
</feature>
<keyword evidence="6" id="KW-1185">Reference proteome</keyword>
<dbReference type="OrthoDB" id="6305173at2"/>
<dbReference type="GO" id="GO:0005509">
    <property type="term" value="F:calcium ion binding"/>
    <property type="evidence" value="ECO:0007669"/>
    <property type="project" value="InterPro"/>
</dbReference>